<keyword evidence="1 3" id="KW-0378">Hydrolase</keyword>
<dbReference type="PANTHER" id="PTHR16138">
    <property type="entry name" value="MYCOPHENOLIC ACID ACYL-GLUCURONIDE ESTERASE, MITOCHONDRIAL"/>
    <property type="match status" value="1"/>
</dbReference>
<dbReference type="OrthoDB" id="9813296at2"/>
<evidence type="ECO:0000256" key="1">
    <source>
        <dbReference type="ARBA" id="ARBA00022801"/>
    </source>
</evidence>
<accession>A0A545SSD6</accession>
<evidence type="ECO:0000259" key="2">
    <source>
        <dbReference type="Pfam" id="PF12146"/>
    </source>
</evidence>
<evidence type="ECO:0000313" key="4">
    <source>
        <dbReference type="Proteomes" id="UP000315816"/>
    </source>
</evidence>
<dbReference type="Proteomes" id="UP000315816">
    <property type="component" value="Unassembled WGS sequence"/>
</dbReference>
<name>A0A545SSD6_9RHOB</name>
<reference evidence="3 4" key="1">
    <citation type="submission" date="2019-06" db="EMBL/GenBank/DDBJ databases">
        <title>A novel species of marine bacteria.</title>
        <authorList>
            <person name="Wang Y."/>
        </authorList>
    </citation>
    <scope>NUCLEOTIDE SEQUENCE [LARGE SCALE GENOMIC DNA]</scope>
    <source>
        <strain evidence="3 4">MA1-10</strain>
    </source>
</reference>
<dbReference type="SUPFAM" id="SSF53474">
    <property type="entry name" value="alpha/beta-Hydrolases"/>
    <property type="match status" value="1"/>
</dbReference>
<dbReference type="PANTHER" id="PTHR16138:SF7">
    <property type="entry name" value="PALMITOYL-PROTEIN THIOESTERASE ABHD10, MITOCHONDRIAL"/>
    <property type="match status" value="1"/>
</dbReference>
<dbReference type="InterPro" id="IPR052382">
    <property type="entry name" value="ABHD10_acyl-thioesterase"/>
</dbReference>
<protein>
    <submittedName>
        <fullName evidence="3">Alpha/beta hydrolase</fullName>
    </submittedName>
</protein>
<dbReference type="InterPro" id="IPR022742">
    <property type="entry name" value="Hydrolase_4"/>
</dbReference>
<comment type="caution">
    <text evidence="3">The sequence shown here is derived from an EMBL/GenBank/DDBJ whole genome shotgun (WGS) entry which is preliminary data.</text>
</comment>
<dbReference type="InterPro" id="IPR029058">
    <property type="entry name" value="AB_hydrolase_fold"/>
</dbReference>
<feature type="domain" description="Serine aminopeptidase S33" evidence="2">
    <location>
        <begin position="56"/>
        <end position="157"/>
    </location>
</feature>
<gene>
    <name evidence="3" type="ORF">FIL88_08600</name>
</gene>
<dbReference type="GO" id="GO:0016787">
    <property type="term" value="F:hydrolase activity"/>
    <property type="evidence" value="ECO:0007669"/>
    <property type="project" value="UniProtKB-KW"/>
</dbReference>
<dbReference type="Gene3D" id="3.40.50.1820">
    <property type="entry name" value="alpha/beta hydrolase"/>
    <property type="match status" value="1"/>
</dbReference>
<sequence>MHSTLGTKKAGAASQKSRAFWHIVSTKRDRGLTAYLDTAQGRRIAYVKTEGQGPTILFLSGLKSDMEGTKAVALKAWAKEQGRAFVRFDYSGHGVSSGDFIDGSIGDWHEDTLEVMDKLIEGPILVVGSSMGGWQSLLLSRARPERIMGLVTIAAAPDFTEDGYWAGFTDDQKAELEREGAVSIPSDYDEDYIITKRLIEDGRDQLVLRSPLRLDMPVRFLQGTEDTAVPTSQAVKLLEHVEGDDIRLILVKGADHRFSDDECLRTIQKMVKVVLTRGAA</sequence>
<proteinExistence type="predicted"/>
<dbReference type="AlphaFoldDB" id="A0A545SSD6"/>
<evidence type="ECO:0000313" key="3">
    <source>
        <dbReference type="EMBL" id="TQV67894.1"/>
    </source>
</evidence>
<dbReference type="EMBL" id="VICH01000005">
    <property type="protein sequence ID" value="TQV67894.1"/>
    <property type="molecule type" value="Genomic_DNA"/>
</dbReference>
<dbReference type="Pfam" id="PF12146">
    <property type="entry name" value="Hydrolase_4"/>
    <property type="match status" value="1"/>
</dbReference>
<keyword evidence="4" id="KW-1185">Reference proteome</keyword>
<organism evidence="3 4">
    <name type="scientific">Aliiroseovarius halocynthiae</name>
    <dbReference type="NCBI Taxonomy" id="985055"/>
    <lineage>
        <taxon>Bacteria</taxon>
        <taxon>Pseudomonadati</taxon>
        <taxon>Pseudomonadota</taxon>
        <taxon>Alphaproteobacteria</taxon>
        <taxon>Rhodobacterales</taxon>
        <taxon>Paracoccaceae</taxon>
        <taxon>Aliiroseovarius</taxon>
    </lineage>
</organism>